<sequence>MHYTGTAAPHRSQVYATFWLPLNGEYAPGNYPPYIGWNTVKKKAARFCDKEGRKLFDGHQPPVDVEMRLRRPERTGLGERHPRRHLPGPSRKETPESLTATGMTP</sequence>
<feature type="compositionally biased region" description="Polar residues" evidence="1">
    <location>
        <begin position="96"/>
        <end position="105"/>
    </location>
</feature>
<proteinExistence type="predicted"/>
<dbReference type="RefSeq" id="WP_132198335.1">
    <property type="nucleotide sequence ID" value="NZ_SMKY01000065.1"/>
</dbReference>
<keyword evidence="3" id="KW-1185">Reference proteome</keyword>
<name>A0A4R5B815_9ACTN</name>
<protein>
    <submittedName>
        <fullName evidence="2">Uncharacterized protein</fullName>
    </submittedName>
</protein>
<comment type="caution">
    <text evidence="2">The sequence shown here is derived from an EMBL/GenBank/DDBJ whole genome shotgun (WGS) entry which is preliminary data.</text>
</comment>
<evidence type="ECO:0000313" key="3">
    <source>
        <dbReference type="Proteomes" id="UP000295578"/>
    </source>
</evidence>
<dbReference type="EMBL" id="SMKY01000065">
    <property type="protein sequence ID" value="TDD82438.1"/>
    <property type="molecule type" value="Genomic_DNA"/>
</dbReference>
<dbReference type="Proteomes" id="UP000295578">
    <property type="component" value="Unassembled WGS sequence"/>
</dbReference>
<dbReference type="AlphaFoldDB" id="A0A4R5B815"/>
<gene>
    <name evidence="2" type="ORF">E1293_16760</name>
</gene>
<organism evidence="2 3">
    <name type="scientific">Actinomadura darangshiensis</name>
    <dbReference type="NCBI Taxonomy" id="705336"/>
    <lineage>
        <taxon>Bacteria</taxon>
        <taxon>Bacillati</taxon>
        <taxon>Actinomycetota</taxon>
        <taxon>Actinomycetes</taxon>
        <taxon>Streptosporangiales</taxon>
        <taxon>Thermomonosporaceae</taxon>
        <taxon>Actinomadura</taxon>
    </lineage>
</organism>
<feature type="region of interest" description="Disordered" evidence="1">
    <location>
        <begin position="58"/>
        <end position="105"/>
    </location>
</feature>
<accession>A0A4R5B815</accession>
<evidence type="ECO:0000256" key="1">
    <source>
        <dbReference type="SAM" id="MobiDB-lite"/>
    </source>
</evidence>
<reference evidence="2 3" key="1">
    <citation type="submission" date="2019-03" db="EMBL/GenBank/DDBJ databases">
        <title>Draft genome sequences of novel Actinobacteria.</title>
        <authorList>
            <person name="Sahin N."/>
            <person name="Ay H."/>
            <person name="Saygin H."/>
        </authorList>
    </citation>
    <scope>NUCLEOTIDE SEQUENCE [LARGE SCALE GENOMIC DNA]</scope>
    <source>
        <strain evidence="2 3">DSM 45941</strain>
    </source>
</reference>
<feature type="compositionally biased region" description="Basic and acidic residues" evidence="1">
    <location>
        <begin position="65"/>
        <end position="80"/>
    </location>
</feature>
<evidence type="ECO:0000313" key="2">
    <source>
        <dbReference type="EMBL" id="TDD82438.1"/>
    </source>
</evidence>